<evidence type="ECO:0000256" key="3">
    <source>
        <dbReference type="ARBA" id="ARBA00023295"/>
    </source>
</evidence>
<dbReference type="InterPro" id="IPR017853">
    <property type="entry name" value="GH"/>
</dbReference>
<keyword evidence="3" id="KW-0326">Glycosidase</keyword>
<dbReference type="OMA" id="YQIEGHG"/>
<protein>
    <recommendedName>
        <fullName evidence="8">Beta-glucosidase</fullName>
    </recommendedName>
</protein>
<dbReference type="GO" id="GO:0005975">
    <property type="term" value="P:carbohydrate metabolic process"/>
    <property type="evidence" value="ECO:0007669"/>
    <property type="project" value="InterPro"/>
</dbReference>
<organism evidence="6 7">
    <name type="scientific">Kalanchoe fedtschenkoi</name>
    <name type="common">Lavender scallops</name>
    <name type="synonym">South American air plant</name>
    <dbReference type="NCBI Taxonomy" id="63787"/>
    <lineage>
        <taxon>Eukaryota</taxon>
        <taxon>Viridiplantae</taxon>
        <taxon>Streptophyta</taxon>
        <taxon>Embryophyta</taxon>
        <taxon>Tracheophyta</taxon>
        <taxon>Spermatophyta</taxon>
        <taxon>Magnoliopsida</taxon>
        <taxon>eudicotyledons</taxon>
        <taxon>Gunneridae</taxon>
        <taxon>Pentapetalae</taxon>
        <taxon>Saxifragales</taxon>
        <taxon>Crassulaceae</taxon>
        <taxon>Kalanchoe</taxon>
    </lineage>
</organism>
<evidence type="ECO:0000256" key="4">
    <source>
        <dbReference type="RuleBase" id="RU003690"/>
    </source>
</evidence>
<feature type="signal peptide" evidence="5">
    <location>
        <begin position="1"/>
        <end position="27"/>
    </location>
</feature>
<feature type="chain" id="PRO_5029603828" description="Beta-glucosidase" evidence="5">
    <location>
        <begin position="28"/>
        <end position="514"/>
    </location>
</feature>
<dbReference type="Gramene" id="Kaladp0008s0706.1.v1.1">
    <property type="protein sequence ID" value="Kaladp0008s0706.1.v1.1"/>
    <property type="gene ID" value="Kaladp0008s0706.v1.1"/>
</dbReference>
<name>A0A7N0SWE2_KALFE</name>
<dbReference type="GO" id="GO:0008422">
    <property type="term" value="F:beta-glucosidase activity"/>
    <property type="evidence" value="ECO:0007669"/>
    <property type="project" value="TreeGrafter"/>
</dbReference>
<keyword evidence="2" id="KW-0378">Hydrolase</keyword>
<dbReference type="EnsemblPlants" id="Kaladp0008s0706.1.v1.1">
    <property type="protein sequence ID" value="Kaladp0008s0706.1.v1.1"/>
    <property type="gene ID" value="Kaladp0008s0706.v1.1"/>
</dbReference>
<evidence type="ECO:0000256" key="5">
    <source>
        <dbReference type="SAM" id="SignalP"/>
    </source>
</evidence>
<evidence type="ECO:0000256" key="1">
    <source>
        <dbReference type="ARBA" id="ARBA00010838"/>
    </source>
</evidence>
<proteinExistence type="inferred from homology"/>
<dbReference type="PRINTS" id="PR00131">
    <property type="entry name" value="GLHYDRLASE1"/>
</dbReference>
<evidence type="ECO:0000256" key="2">
    <source>
        <dbReference type="ARBA" id="ARBA00022801"/>
    </source>
</evidence>
<evidence type="ECO:0000313" key="6">
    <source>
        <dbReference type="EnsemblPlants" id="Kaladp0008s0706.1.v1.1"/>
    </source>
</evidence>
<dbReference type="PANTHER" id="PTHR10353:SF36">
    <property type="entry name" value="LP05116P"/>
    <property type="match status" value="1"/>
</dbReference>
<dbReference type="PROSITE" id="PS00653">
    <property type="entry name" value="GLYCOSYL_HYDROL_F1_2"/>
    <property type="match status" value="1"/>
</dbReference>
<comment type="similarity">
    <text evidence="1 4">Belongs to the glycosyl hydrolase 1 family.</text>
</comment>
<evidence type="ECO:0008006" key="8">
    <source>
        <dbReference type="Google" id="ProtNLM"/>
    </source>
</evidence>
<keyword evidence="5" id="KW-0732">Signal</keyword>
<reference evidence="6" key="1">
    <citation type="submission" date="2021-01" db="UniProtKB">
        <authorList>
            <consortium name="EnsemblPlants"/>
        </authorList>
    </citation>
    <scope>IDENTIFICATION</scope>
</reference>
<evidence type="ECO:0000313" key="7">
    <source>
        <dbReference type="Proteomes" id="UP000594263"/>
    </source>
</evidence>
<dbReference type="InterPro" id="IPR033132">
    <property type="entry name" value="GH_1_N_CS"/>
</dbReference>
<dbReference type="InterPro" id="IPR001360">
    <property type="entry name" value="Glyco_hydro_1"/>
</dbReference>
<dbReference type="Gene3D" id="3.20.20.80">
    <property type="entry name" value="Glycosidases"/>
    <property type="match status" value="1"/>
</dbReference>
<sequence>MVAAGGCPVTIRVFLVLLCCAVYRCWGGSVSRDDFPEGFVFGTASSAFQYEGAVNEGNKGESIWDAFTKKPGKIIDLSNADTAVDHYHRFKTDIDLMKDLGMDAYRFSISWPRIFPNGTGELNQEGIDYYNDLIDSLLEKGIQPYVTIYHWDLPQALEDRYRGWLDKQIVVDFEHYASTCFQVFGDRVKYWITFNEPHGMSIQGYDTGIQAPGRCSIVGHLFCKEGKSDTEPYIVAHNILLAHAAVYHSYQKNFKNTQGGLVGLALDMKWYEPFNDCDEDRDAASRAMDFTIGWFLDPLFHGKYPSSMEELVSERLPNISSIDYELLKGSLDFVGINHYTTLYARNDRSRIRKLMLQDAYSDSAVITTAFRGFKSIGENAASSWLHIVPWGIRKVTNYIKEKYSNPVMIITENGMDDSNSIFISQEKALKDEKRINFHRDYLSNLSAAIREDGCNVQGYFVWSLLDNWEWNSGYTVRFGLYFVDFKNNLTRIPKASVQWFKQALLPKENLYSDN</sequence>
<dbReference type="Pfam" id="PF00232">
    <property type="entry name" value="Glyco_hydro_1"/>
    <property type="match status" value="1"/>
</dbReference>
<dbReference type="AlphaFoldDB" id="A0A7N0SWE2"/>
<dbReference type="FunFam" id="3.20.20.80:FF:000020">
    <property type="entry name" value="Beta-glucosidase 12"/>
    <property type="match status" value="1"/>
</dbReference>
<accession>A0A7N0SWE2</accession>
<dbReference type="Proteomes" id="UP000594263">
    <property type="component" value="Unplaced"/>
</dbReference>
<dbReference type="SUPFAM" id="SSF51445">
    <property type="entry name" value="(Trans)glycosidases"/>
    <property type="match status" value="1"/>
</dbReference>
<dbReference type="PANTHER" id="PTHR10353">
    <property type="entry name" value="GLYCOSYL HYDROLASE"/>
    <property type="match status" value="1"/>
</dbReference>
<keyword evidence="7" id="KW-1185">Reference proteome</keyword>